<dbReference type="SUPFAM" id="SSF52540">
    <property type="entry name" value="P-loop containing nucleoside triphosphate hydrolases"/>
    <property type="match status" value="1"/>
</dbReference>
<dbReference type="GO" id="GO:0000400">
    <property type="term" value="F:four-way junction DNA binding"/>
    <property type="evidence" value="ECO:0007669"/>
    <property type="project" value="TreeGrafter"/>
</dbReference>
<dbReference type="InterPro" id="IPR027417">
    <property type="entry name" value="P-loop_NTPase"/>
</dbReference>
<organism evidence="1 2">
    <name type="scientific">Microthyrium microscopicum</name>
    <dbReference type="NCBI Taxonomy" id="703497"/>
    <lineage>
        <taxon>Eukaryota</taxon>
        <taxon>Fungi</taxon>
        <taxon>Dikarya</taxon>
        <taxon>Ascomycota</taxon>
        <taxon>Pezizomycotina</taxon>
        <taxon>Dothideomycetes</taxon>
        <taxon>Dothideomycetes incertae sedis</taxon>
        <taxon>Microthyriales</taxon>
        <taxon>Microthyriaceae</taxon>
        <taxon>Microthyrium</taxon>
    </lineage>
</organism>
<dbReference type="InterPro" id="IPR030547">
    <property type="entry name" value="XRCC2"/>
</dbReference>
<gene>
    <name evidence="1" type="ORF">BT63DRAFT_449996</name>
</gene>
<dbReference type="GO" id="GO:0000724">
    <property type="term" value="P:double-strand break repair via homologous recombination"/>
    <property type="evidence" value="ECO:0007669"/>
    <property type="project" value="InterPro"/>
</dbReference>
<accession>A0A6A6UU56</accession>
<dbReference type="PANTHER" id="PTHR46644">
    <property type="entry name" value="DNA REPAIR PROTEIN XRCC2"/>
    <property type="match status" value="1"/>
</dbReference>
<dbReference type="EMBL" id="MU004230">
    <property type="protein sequence ID" value="KAF2675013.1"/>
    <property type="molecule type" value="Genomic_DNA"/>
</dbReference>
<protein>
    <recommendedName>
        <fullName evidence="3">DNA recombination and repair protein Rad51-like C-terminal domain-containing protein</fullName>
    </recommendedName>
</protein>
<dbReference type="GO" id="GO:0033063">
    <property type="term" value="C:Rad51B-Rad51C-Rad51D-XRCC2 complex"/>
    <property type="evidence" value="ECO:0007669"/>
    <property type="project" value="InterPro"/>
</dbReference>
<reference evidence="1" key="1">
    <citation type="journal article" date="2020" name="Stud. Mycol.">
        <title>101 Dothideomycetes genomes: a test case for predicting lifestyles and emergence of pathogens.</title>
        <authorList>
            <person name="Haridas S."/>
            <person name="Albert R."/>
            <person name="Binder M."/>
            <person name="Bloem J."/>
            <person name="Labutti K."/>
            <person name="Salamov A."/>
            <person name="Andreopoulos B."/>
            <person name="Baker S."/>
            <person name="Barry K."/>
            <person name="Bills G."/>
            <person name="Bluhm B."/>
            <person name="Cannon C."/>
            <person name="Castanera R."/>
            <person name="Culley D."/>
            <person name="Daum C."/>
            <person name="Ezra D."/>
            <person name="Gonzalez J."/>
            <person name="Henrissat B."/>
            <person name="Kuo A."/>
            <person name="Liang C."/>
            <person name="Lipzen A."/>
            <person name="Lutzoni F."/>
            <person name="Magnuson J."/>
            <person name="Mondo S."/>
            <person name="Nolan M."/>
            <person name="Ohm R."/>
            <person name="Pangilinan J."/>
            <person name="Park H.-J."/>
            <person name="Ramirez L."/>
            <person name="Alfaro M."/>
            <person name="Sun H."/>
            <person name="Tritt A."/>
            <person name="Yoshinaga Y."/>
            <person name="Zwiers L.-H."/>
            <person name="Turgeon B."/>
            <person name="Goodwin S."/>
            <person name="Spatafora J."/>
            <person name="Crous P."/>
            <person name="Grigoriev I."/>
        </authorList>
    </citation>
    <scope>NUCLEOTIDE SEQUENCE</scope>
    <source>
        <strain evidence="1">CBS 115976</strain>
    </source>
</reference>
<dbReference type="CDD" id="cd19490">
    <property type="entry name" value="XRCC2"/>
    <property type="match status" value="1"/>
</dbReference>
<evidence type="ECO:0008006" key="3">
    <source>
        <dbReference type="Google" id="ProtNLM"/>
    </source>
</evidence>
<dbReference type="Gene3D" id="3.40.50.300">
    <property type="entry name" value="P-loop containing nucleotide triphosphate hydrolases"/>
    <property type="match status" value="1"/>
</dbReference>
<dbReference type="PANTHER" id="PTHR46644:SF2">
    <property type="entry name" value="DNA REPAIR PROTEIN XRCC2"/>
    <property type="match status" value="1"/>
</dbReference>
<evidence type="ECO:0000313" key="1">
    <source>
        <dbReference type="EMBL" id="KAF2675013.1"/>
    </source>
</evidence>
<evidence type="ECO:0000313" key="2">
    <source>
        <dbReference type="Proteomes" id="UP000799302"/>
    </source>
</evidence>
<dbReference type="Proteomes" id="UP000799302">
    <property type="component" value="Unassembled WGS sequence"/>
</dbReference>
<dbReference type="AlphaFoldDB" id="A0A6A6UU56"/>
<dbReference type="OrthoDB" id="420422at2759"/>
<dbReference type="GO" id="GO:0042148">
    <property type="term" value="P:DNA strand invasion"/>
    <property type="evidence" value="ECO:0007669"/>
    <property type="project" value="TreeGrafter"/>
</dbReference>
<dbReference type="GO" id="GO:0005815">
    <property type="term" value="C:microtubule organizing center"/>
    <property type="evidence" value="ECO:0007669"/>
    <property type="project" value="TreeGrafter"/>
</dbReference>
<sequence length="383" mass="42696">MSVQEAGRRLLGEVKSEDANEIFRIARFLNQTKNRRDVFGVPQLDVPAREGVTADDFLEYSVDDETLESGVDKLLVTSTGSTLIEITAADTCSGKSTLLYLIIAIGVLPRQHEDIEIGGKEGLVVVIDNDNKFDVLVLQNNMKSYIKRAAAQQAASEDNKEKRPEITTHTTLDDEVLNAITMVALSHVHIFRPASQQSLLATLDTLPTYLLGNKHRSSSRHLSSIVIDSASAFYWQLRGTQEDRKAEALDGNKEDTAKSMSSSYARLIKSLQSLSRRFECPVIATTLQVSAAAKFPYYDLNPTFPTAPNLQMTIARNQYRSATRYASDISVERARMTPKYTYTSHDFEVFGGNYFADALFSVREGVAQFHDESDLQKLDTYPT</sequence>
<proteinExistence type="predicted"/>
<keyword evidence="2" id="KW-1185">Reference proteome</keyword>
<dbReference type="GO" id="GO:0005657">
    <property type="term" value="C:replication fork"/>
    <property type="evidence" value="ECO:0007669"/>
    <property type="project" value="InterPro"/>
</dbReference>
<name>A0A6A6UU56_9PEZI</name>